<evidence type="ECO:0000259" key="3">
    <source>
        <dbReference type="PROSITE" id="PS50888"/>
    </source>
</evidence>
<dbReference type="PANTHER" id="PTHR46772">
    <property type="entry name" value="BHLH DOMAIN-CONTAINING PROTEIN"/>
    <property type="match status" value="1"/>
</dbReference>
<dbReference type="Proteomes" id="UP000554482">
    <property type="component" value="Unassembled WGS sequence"/>
</dbReference>
<evidence type="ECO:0000256" key="1">
    <source>
        <dbReference type="ARBA" id="ARBA00023015"/>
    </source>
</evidence>
<accession>A0A7J6WXA3</accession>
<comment type="caution">
    <text evidence="4">The sequence shown here is derived from an EMBL/GenBank/DDBJ whole genome shotgun (WGS) entry which is preliminary data.</text>
</comment>
<dbReference type="Pfam" id="PF00010">
    <property type="entry name" value="HLH"/>
    <property type="match status" value="1"/>
</dbReference>
<dbReference type="GO" id="GO:0003700">
    <property type="term" value="F:DNA-binding transcription factor activity"/>
    <property type="evidence" value="ECO:0007669"/>
    <property type="project" value="InterPro"/>
</dbReference>
<keyword evidence="2" id="KW-0804">Transcription</keyword>
<dbReference type="GO" id="GO:0046983">
    <property type="term" value="F:protein dimerization activity"/>
    <property type="evidence" value="ECO:0007669"/>
    <property type="project" value="InterPro"/>
</dbReference>
<feature type="domain" description="BHLH" evidence="3">
    <location>
        <begin position="102"/>
        <end position="152"/>
    </location>
</feature>
<keyword evidence="1" id="KW-0805">Transcription regulation</keyword>
<dbReference type="AlphaFoldDB" id="A0A7J6WXA3"/>
<reference evidence="4 5" key="1">
    <citation type="submission" date="2020-06" db="EMBL/GenBank/DDBJ databases">
        <title>Transcriptomic and genomic resources for Thalictrum thalictroides and T. hernandezii: Facilitating candidate gene discovery in an emerging model plant lineage.</title>
        <authorList>
            <person name="Arias T."/>
            <person name="Riano-Pachon D.M."/>
            <person name="Di Stilio V.S."/>
        </authorList>
    </citation>
    <scope>NUCLEOTIDE SEQUENCE [LARGE SCALE GENOMIC DNA]</scope>
    <source>
        <strain evidence="5">cv. WT478/WT964</strain>
        <tissue evidence="4">Leaves</tissue>
    </source>
</reference>
<dbReference type="Gene3D" id="4.10.280.10">
    <property type="entry name" value="Helix-loop-helix DNA-binding domain"/>
    <property type="match status" value="1"/>
</dbReference>
<keyword evidence="5" id="KW-1185">Reference proteome</keyword>
<evidence type="ECO:0000313" key="5">
    <source>
        <dbReference type="Proteomes" id="UP000554482"/>
    </source>
</evidence>
<dbReference type="PANTHER" id="PTHR46772:SF6">
    <property type="entry name" value="BHLH DOMAIN-CONTAINING PROTEIN"/>
    <property type="match status" value="1"/>
</dbReference>
<sequence>MKEEEKENSVSEYLFNLMNNYSDSVIPSFSQLTPEINFIKQLSEKEEEIMKQDVSDYLSDLINNYSATLNPSHSQLIPDINIKQNEGGDESHYKLFSLDACESSLKAHLDDRRRRRSMNHFYTTLQSIVPNLTLKETKTCIVSGTIEYIKQLEGLVKELESKKKEIETTTTTMLTYTTQDSNMDVVVSGEMVILGIYLKIGRGLVTKVLMVFEEYRVEVLAANVSVNGNVIKLTVTALINGNGRDLSIELIKAEIIRLVSSE</sequence>
<organism evidence="4 5">
    <name type="scientific">Thalictrum thalictroides</name>
    <name type="common">Rue-anemone</name>
    <name type="synonym">Anemone thalictroides</name>
    <dbReference type="NCBI Taxonomy" id="46969"/>
    <lineage>
        <taxon>Eukaryota</taxon>
        <taxon>Viridiplantae</taxon>
        <taxon>Streptophyta</taxon>
        <taxon>Embryophyta</taxon>
        <taxon>Tracheophyta</taxon>
        <taxon>Spermatophyta</taxon>
        <taxon>Magnoliopsida</taxon>
        <taxon>Ranunculales</taxon>
        <taxon>Ranunculaceae</taxon>
        <taxon>Thalictroideae</taxon>
        <taxon>Thalictrum</taxon>
    </lineage>
</organism>
<name>A0A7J6WXA3_THATH</name>
<evidence type="ECO:0000313" key="4">
    <source>
        <dbReference type="EMBL" id="KAF5202081.1"/>
    </source>
</evidence>
<proteinExistence type="predicted"/>
<dbReference type="InterPro" id="IPR036638">
    <property type="entry name" value="HLH_DNA-bd_sf"/>
</dbReference>
<evidence type="ECO:0000256" key="2">
    <source>
        <dbReference type="ARBA" id="ARBA00023163"/>
    </source>
</evidence>
<dbReference type="OrthoDB" id="1927122at2759"/>
<dbReference type="PROSITE" id="PS50888">
    <property type="entry name" value="BHLH"/>
    <property type="match status" value="1"/>
</dbReference>
<protein>
    <recommendedName>
        <fullName evidence="3">BHLH domain-containing protein</fullName>
    </recommendedName>
</protein>
<gene>
    <name evidence="4" type="ORF">FRX31_008344</name>
</gene>
<dbReference type="SMART" id="SM00353">
    <property type="entry name" value="HLH"/>
    <property type="match status" value="1"/>
</dbReference>
<dbReference type="GO" id="GO:0009960">
    <property type="term" value="P:endosperm development"/>
    <property type="evidence" value="ECO:0007669"/>
    <property type="project" value="InterPro"/>
</dbReference>
<dbReference type="InterPro" id="IPR044278">
    <property type="entry name" value="BHLH95-like"/>
</dbReference>
<dbReference type="EMBL" id="JABWDY010008611">
    <property type="protein sequence ID" value="KAF5202081.1"/>
    <property type="molecule type" value="Genomic_DNA"/>
</dbReference>
<dbReference type="InterPro" id="IPR011598">
    <property type="entry name" value="bHLH_dom"/>
</dbReference>
<dbReference type="SUPFAM" id="SSF47459">
    <property type="entry name" value="HLH, helix-loop-helix DNA-binding domain"/>
    <property type="match status" value="1"/>
</dbReference>